<accession>A0AAD7QKN9</accession>
<dbReference type="GeneID" id="80884933"/>
<name>A0AAD7QKN9_9ASCO</name>
<dbReference type="PANTHER" id="PTHR46082:SF11">
    <property type="entry name" value="AAA+ ATPASE DOMAIN-CONTAINING PROTEIN-RELATED"/>
    <property type="match status" value="1"/>
</dbReference>
<evidence type="ECO:0000313" key="3">
    <source>
        <dbReference type="EMBL" id="KAJ8096660.1"/>
    </source>
</evidence>
<keyword evidence="1" id="KW-0677">Repeat</keyword>
<feature type="domain" description="Nephrocystin 3-like N-terminal" evidence="2">
    <location>
        <begin position="126"/>
        <end position="258"/>
    </location>
</feature>
<gene>
    <name evidence="3" type="ORF">POJ06DRAFT_278799</name>
</gene>
<dbReference type="GO" id="GO:0003824">
    <property type="term" value="F:catalytic activity"/>
    <property type="evidence" value="ECO:0007669"/>
    <property type="project" value="InterPro"/>
</dbReference>
<dbReference type="InterPro" id="IPR056884">
    <property type="entry name" value="NPHP3-like_N"/>
</dbReference>
<dbReference type="Pfam" id="PF24883">
    <property type="entry name" value="NPHP3_N"/>
    <property type="match status" value="1"/>
</dbReference>
<dbReference type="PANTHER" id="PTHR46082">
    <property type="entry name" value="ATP/GTP-BINDING PROTEIN-RELATED"/>
    <property type="match status" value="1"/>
</dbReference>
<dbReference type="Gene3D" id="3.40.50.1580">
    <property type="entry name" value="Nucleoside phosphorylase domain"/>
    <property type="match status" value="1"/>
</dbReference>
<protein>
    <recommendedName>
        <fullName evidence="2">Nephrocystin 3-like N-terminal domain-containing protein</fullName>
    </recommendedName>
</protein>
<evidence type="ECO:0000313" key="4">
    <source>
        <dbReference type="Proteomes" id="UP001217417"/>
    </source>
</evidence>
<dbReference type="InterPro" id="IPR053137">
    <property type="entry name" value="NLR-like"/>
</dbReference>
<dbReference type="EMBL" id="JARPMG010000013">
    <property type="protein sequence ID" value="KAJ8096660.1"/>
    <property type="molecule type" value="Genomic_DNA"/>
</dbReference>
<evidence type="ECO:0000259" key="2">
    <source>
        <dbReference type="Pfam" id="PF24883"/>
    </source>
</evidence>
<keyword evidence="4" id="KW-1185">Reference proteome</keyword>
<sequence length="260" mass="28978">MSLGRIDVIHATKAGWWRDTRSSKKPKIHYGAAASGNQVMRCTQTRDKLARQFQVIGFEMEAAGLMDTLPCLPIRDVCDYSDSHKNKEWQRYAAGTATAHVVDPTGKTALNLLTPVRSILTETHQADEEWLDPAKRSQHHGFLWIRVKAGAGKSTIMKYLYSEAKKKSKSDPNALVASFFLNALGVPLEKSIAGMYRSLLHQLLEMFLDLQTAWTTPTLFHATGHQQGCPSLNSLKELFRSVVSGLDKHSFTCFVDALGM</sequence>
<dbReference type="SUPFAM" id="SSF53167">
    <property type="entry name" value="Purine and uridine phosphorylases"/>
    <property type="match status" value="1"/>
</dbReference>
<reference evidence="3" key="1">
    <citation type="submission" date="2023-03" db="EMBL/GenBank/DDBJ databases">
        <title>Near-Complete genome sequence of Lipomyces tetrasporous NRRL Y-64009, an oleaginous yeast capable of growing on lignocellulosic hydrolysates.</title>
        <authorList>
            <consortium name="Lawrence Berkeley National Laboratory"/>
            <person name="Jagtap S.S."/>
            <person name="Liu J.-J."/>
            <person name="Walukiewicz H.E."/>
            <person name="Pangilinan J."/>
            <person name="Lipzen A."/>
            <person name="Ahrendt S."/>
            <person name="Koriabine M."/>
            <person name="Cobaugh K."/>
            <person name="Salamov A."/>
            <person name="Yoshinaga Y."/>
            <person name="Ng V."/>
            <person name="Daum C."/>
            <person name="Grigoriev I.V."/>
            <person name="Slininger P.J."/>
            <person name="Dien B.S."/>
            <person name="Jin Y.-S."/>
            <person name="Rao C.V."/>
        </authorList>
    </citation>
    <scope>NUCLEOTIDE SEQUENCE</scope>
    <source>
        <strain evidence="3">NRRL Y-64009</strain>
    </source>
</reference>
<evidence type="ECO:0000256" key="1">
    <source>
        <dbReference type="ARBA" id="ARBA00022737"/>
    </source>
</evidence>
<comment type="caution">
    <text evidence="3">The sequence shown here is derived from an EMBL/GenBank/DDBJ whole genome shotgun (WGS) entry which is preliminary data.</text>
</comment>
<organism evidence="3 4">
    <name type="scientific">Lipomyces tetrasporus</name>
    <dbReference type="NCBI Taxonomy" id="54092"/>
    <lineage>
        <taxon>Eukaryota</taxon>
        <taxon>Fungi</taxon>
        <taxon>Dikarya</taxon>
        <taxon>Ascomycota</taxon>
        <taxon>Saccharomycotina</taxon>
        <taxon>Lipomycetes</taxon>
        <taxon>Lipomycetales</taxon>
        <taxon>Lipomycetaceae</taxon>
        <taxon>Lipomyces</taxon>
    </lineage>
</organism>
<dbReference type="Proteomes" id="UP001217417">
    <property type="component" value="Unassembled WGS sequence"/>
</dbReference>
<dbReference type="RefSeq" id="XP_056040110.1">
    <property type="nucleotide sequence ID" value="XM_056189767.1"/>
</dbReference>
<proteinExistence type="predicted"/>
<dbReference type="InterPro" id="IPR035994">
    <property type="entry name" value="Nucleoside_phosphorylase_sf"/>
</dbReference>
<dbReference type="AlphaFoldDB" id="A0AAD7QKN9"/>
<dbReference type="GO" id="GO:0009116">
    <property type="term" value="P:nucleoside metabolic process"/>
    <property type="evidence" value="ECO:0007669"/>
    <property type="project" value="InterPro"/>
</dbReference>